<reference evidence="5 6" key="2">
    <citation type="journal article" date="2010" name="Nature">
        <title>Comparative genomics reveals mobile pathogenicity chromosomes in Fusarium.</title>
        <authorList>
            <person name="Ma L.J."/>
            <person name="van der Does H.C."/>
            <person name="Borkovich K.A."/>
            <person name="Coleman J.J."/>
            <person name="Daboussi M.J."/>
            <person name="Di Pietro A."/>
            <person name="Dufresne M."/>
            <person name="Freitag M."/>
            <person name="Grabherr M."/>
            <person name="Henrissat B."/>
            <person name="Houterman P.M."/>
            <person name="Kang S."/>
            <person name="Shim W.B."/>
            <person name="Woloshuk C."/>
            <person name="Xie X."/>
            <person name="Xu J.R."/>
            <person name="Antoniw J."/>
            <person name="Baker S.E."/>
            <person name="Bluhm B.H."/>
            <person name="Breakspear A."/>
            <person name="Brown D.W."/>
            <person name="Butchko R.A."/>
            <person name="Chapman S."/>
            <person name="Coulson R."/>
            <person name="Coutinho P.M."/>
            <person name="Danchin E.G."/>
            <person name="Diener A."/>
            <person name="Gale L.R."/>
            <person name="Gardiner D.M."/>
            <person name="Goff S."/>
            <person name="Hammond-Kosack K.E."/>
            <person name="Hilburn K."/>
            <person name="Hua-Van A."/>
            <person name="Jonkers W."/>
            <person name="Kazan K."/>
            <person name="Kodira C.D."/>
            <person name="Koehrsen M."/>
            <person name="Kumar L."/>
            <person name="Lee Y.H."/>
            <person name="Li L."/>
            <person name="Manners J.M."/>
            <person name="Miranda-Saavedra D."/>
            <person name="Mukherjee M."/>
            <person name="Park G."/>
            <person name="Park J."/>
            <person name="Park S.Y."/>
            <person name="Proctor R.H."/>
            <person name="Regev A."/>
            <person name="Ruiz-Roldan M.C."/>
            <person name="Sain D."/>
            <person name="Sakthikumar S."/>
            <person name="Sykes S."/>
            <person name="Schwartz D.C."/>
            <person name="Turgeon B.G."/>
            <person name="Wapinski I."/>
            <person name="Yoder O."/>
            <person name="Young S."/>
            <person name="Zeng Q."/>
            <person name="Zhou S."/>
            <person name="Galagan J."/>
            <person name="Cuomo C.A."/>
            <person name="Kistler H.C."/>
            <person name="Rep M."/>
        </authorList>
    </citation>
    <scope>GENOME REANNOTATION</scope>
    <source>
        <strain evidence="6">ATCC MYA-4620 / CBS 123657 / FGSC 9075 / NRRL 31084 / PH-1</strain>
        <strain evidence="5">PH-1 / ATCC MYA-4620 / FGSC 9075 / NRRL 31084</strain>
    </source>
</reference>
<dbReference type="EnsemblFungi" id="CEF76576">
    <property type="protein sequence ID" value="CEF76576"/>
    <property type="gene ID" value="FGRRES_17066"/>
</dbReference>
<dbReference type="InterPro" id="IPR027417">
    <property type="entry name" value="P-loop_NTPase"/>
</dbReference>
<dbReference type="SUPFAM" id="SSF52540">
    <property type="entry name" value="P-loop containing nucleoside triphosphate hydrolases"/>
    <property type="match status" value="1"/>
</dbReference>
<evidence type="ECO:0000313" key="5">
    <source>
        <dbReference type="EnsemblFungi" id="CEF76576"/>
    </source>
</evidence>
<gene>
    <name evidence="5" type="primary">FG08278.1</name>
    <name evidence="4" type="ORF">FGRAMPH1_01T09547</name>
</gene>
<protein>
    <submittedName>
        <fullName evidence="4">Chromosome 2, complete genome</fullName>
    </submittedName>
</protein>
<dbReference type="InterPro" id="IPR056024">
    <property type="entry name" value="DUF7605"/>
</dbReference>
<evidence type="ECO:0000313" key="4">
    <source>
        <dbReference type="EMBL" id="CEF76576.1"/>
    </source>
</evidence>
<name>A0A098DF47_GIBZE</name>
<feature type="region of interest" description="Disordered" evidence="1">
    <location>
        <begin position="1"/>
        <end position="35"/>
    </location>
</feature>
<feature type="region of interest" description="Disordered" evidence="1">
    <location>
        <begin position="465"/>
        <end position="509"/>
    </location>
</feature>
<feature type="region of interest" description="Disordered" evidence="1">
    <location>
        <begin position="1012"/>
        <end position="1041"/>
    </location>
</feature>
<dbReference type="InParanoid" id="A0A098DF47"/>
<accession>A0A098DF47</accession>
<proteinExistence type="predicted"/>
<reference evidence="5 6" key="1">
    <citation type="journal article" date="2007" name="Science">
        <title>The Fusarium graminearum genome reveals a link between localized polymorphism and pathogen specialization.</title>
        <authorList>
            <person name="Cuomo C.A."/>
            <person name="Gueldener U."/>
            <person name="Xu J.-R."/>
            <person name="Trail F."/>
            <person name="Turgeon B.G."/>
            <person name="Di Pietro A."/>
            <person name="Walton J.D."/>
            <person name="Ma L.-J."/>
            <person name="Baker S.E."/>
            <person name="Rep M."/>
            <person name="Adam G."/>
            <person name="Antoniw J."/>
            <person name="Baldwin T."/>
            <person name="Calvo S.E."/>
            <person name="Chang Y.-L."/>
            <person name="DeCaprio D."/>
            <person name="Gale L.R."/>
            <person name="Gnerre S."/>
            <person name="Goswami R.S."/>
            <person name="Hammond-Kosack K."/>
            <person name="Harris L.J."/>
            <person name="Hilburn K."/>
            <person name="Kennell J.C."/>
            <person name="Kroken S."/>
            <person name="Magnuson J.K."/>
            <person name="Mannhaupt G."/>
            <person name="Mauceli E.W."/>
            <person name="Mewes H.-W."/>
            <person name="Mitterbauer R."/>
            <person name="Muehlbauer G."/>
            <person name="Muensterkoetter M."/>
            <person name="Nelson D."/>
            <person name="O'Donnell K."/>
            <person name="Ouellet T."/>
            <person name="Qi W."/>
            <person name="Quesneville H."/>
            <person name="Roncero M.I.G."/>
            <person name="Seong K.-Y."/>
            <person name="Tetko I.V."/>
            <person name="Urban M."/>
            <person name="Waalwijk C."/>
            <person name="Ward T.J."/>
            <person name="Yao J."/>
            <person name="Birren B.W."/>
            <person name="Kistler H.C."/>
        </authorList>
    </citation>
    <scope>NUCLEOTIDE SEQUENCE [LARGE SCALE GENOMIC DNA]</scope>
    <source>
        <strain evidence="6">ATCC MYA-4620 / CBS 123657 / FGSC 9075 / NRRL 31084 / PH-1</strain>
        <strain evidence="5">PH-1 / ATCC MYA-4620 / FGSC 9075 / NRRL 31084</strain>
    </source>
</reference>
<reference evidence="4 6" key="3">
    <citation type="journal article" date="2015" name="BMC Genomics">
        <title>The completed genome sequence of the pathogenic ascomycete fungus Fusarium graminearum.</title>
        <authorList>
            <person name="King R."/>
            <person name="Urban M."/>
            <person name="Hammond-Kosack M.C."/>
            <person name="Hassani-Pak K."/>
            <person name="Hammond-Kosack K.E."/>
        </authorList>
    </citation>
    <scope>NUCLEOTIDE SEQUENCE [LARGE SCALE GENOMIC DNA]</scope>
    <source>
        <strain evidence="6">ATCC MYA-4620 / CBS 123657 / FGSC 9075 / NRRL 31084 / PH-1</strain>
        <strain evidence="4">PH-1</strain>
    </source>
</reference>
<sequence>MEPEGTVALPTLVKRERSPDLEQVPEASSPKRRADATTGVVCAPVEFPWRVCQDLGDVDRLKTKEKAVMQAENYCELIRKALDPVLNIPRDTPEAVMMGLRIVKHWCAEYGKYYLTLFSSKPSTNCRVDEIRNKNKQRQILVGVEGPTGAGKSSFLGSLLKIPELFPSGQESAATAVIGKVSWNWVDDPARRFRAQVFFRPKDEIRTELASLLEELNHWKLLVASGMDENDNDGEKADSIAMSRSTIEHQLPRVQAVWGLNEEQLLQIAEKCPHELSYRKATKSVLYKNFTALKFLGDGRAEFNASTVEILAESIKPFLDSSTSTYGGGNQFSAWPLVKSVHIFAKADILKPGITLVDLPGCGDAVESRSEVAEKISHTLDVRMVVSPIIRAKDEKQGQTLMRNGFDEAQMRIRGKMDGRGFCVIASKMDDMKVDSYITGCPELARNKDMVQKQNRLADLKDEKAEIRSTRKQLKSAKKKAESQRNKATKSYDKAKNKHELNLQTNPNTSDAQLSTLRAQLDEKAAVFNDADKRLEQCEARSTRNSIETNYIRDWVHHRAIQTRNARVIKRLRDDFAIRQSRMDNGKVSEKPKPDAEYILPILPVSTRAFWQLEGNEKPMAGFPTQTYTGVPAAEKWLHRATLAKREKHLDETLDGYQNLMTMMRIYSATNGRDGDFDFTRSEVDAALAETHAFYTNRLGSKLAEACIEIRKLDPLERKDRAKKRFLGEAQRIVQKWAHKYPDVENSVDKMGWSTYVACIRRNGSTFKSPSIGVTYNWIENLAAPILKTLSRDWDRKMNKQLPLIKRPMMSDYSRLFAEYLNAVQRVINEKVPPLAACFANMRPILETSQRTTETKIGDVLETVAEKSAIVALNVAGYLEEQMKPTFEVALKDGGTGSFARRKETIQAKVREDDTIICEGIINRLVDGVAERIAEVPAQLRDAASEGPRNVQQQLSFLVNNLVENCSADPVMNAKKSKVQNNIRAHIEAWEVAWAEKGNLERHILDQDLDIPDTIPEPVMEEGIDSEDEPMDDSSDSDDED</sequence>
<dbReference type="eggNOG" id="ENOG502QU12">
    <property type="taxonomic scope" value="Eukaryota"/>
</dbReference>
<dbReference type="Pfam" id="PF00350">
    <property type="entry name" value="Dynamin_N"/>
    <property type="match status" value="1"/>
</dbReference>
<feature type="domain" description="Dynamin N-terminal" evidence="2">
    <location>
        <begin position="143"/>
        <end position="401"/>
    </location>
</feature>
<dbReference type="Proteomes" id="UP000070720">
    <property type="component" value="Chromosome 2"/>
</dbReference>
<dbReference type="PANTHER" id="PTHR36681:SF3">
    <property type="entry name" value="NUCLEAR GTPASE, GERMINAL CENTER-ASSOCIATED, TANDEM DUPLICATE 3"/>
    <property type="match status" value="1"/>
</dbReference>
<feature type="compositionally biased region" description="Acidic residues" evidence="1">
    <location>
        <begin position="1019"/>
        <end position="1041"/>
    </location>
</feature>
<evidence type="ECO:0000259" key="3">
    <source>
        <dbReference type="Pfam" id="PF24564"/>
    </source>
</evidence>
<evidence type="ECO:0000259" key="2">
    <source>
        <dbReference type="Pfam" id="PF00350"/>
    </source>
</evidence>
<dbReference type="AlphaFoldDB" id="A0A098DF47"/>
<evidence type="ECO:0000256" key="1">
    <source>
        <dbReference type="SAM" id="MobiDB-lite"/>
    </source>
</evidence>
<dbReference type="EMBL" id="HG970333">
    <property type="protein sequence ID" value="CEF76576.1"/>
    <property type="molecule type" value="Genomic_DNA"/>
</dbReference>
<organism evidence="4 6">
    <name type="scientific">Gibberella zeae (strain ATCC MYA-4620 / CBS 123657 / FGSC 9075 / NRRL 31084 / PH-1)</name>
    <name type="common">Wheat head blight fungus</name>
    <name type="synonym">Fusarium graminearum</name>
    <dbReference type="NCBI Taxonomy" id="229533"/>
    <lineage>
        <taxon>Eukaryota</taxon>
        <taxon>Fungi</taxon>
        <taxon>Dikarya</taxon>
        <taxon>Ascomycota</taxon>
        <taxon>Pezizomycotina</taxon>
        <taxon>Sordariomycetes</taxon>
        <taxon>Hypocreomycetidae</taxon>
        <taxon>Hypocreales</taxon>
        <taxon>Nectriaceae</taxon>
        <taxon>Fusarium</taxon>
    </lineage>
</organism>
<dbReference type="Pfam" id="PF24564">
    <property type="entry name" value="DUF7605"/>
    <property type="match status" value="1"/>
</dbReference>
<dbReference type="VEuPathDB" id="FungiDB:FGRAMPH1_01G09547"/>
<feature type="domain" description="DUF7605" evidence="3">
    <location>
        <begin position="735"/>
        <end position="914"/>
    </location>
</feature>
<accession>A0A0E0RZA1</accession>
<dbReference type="PANTHER" id="PTHR36681">
    <property type="entry name" value="NUCLEAR GTPASE, GERMINAL CENTER-ASSOCIATED, TANDEM DUPLICATE 3"/>
    <property type="match status" value="1"/>
</dbReference>
<dbReference type="InterPro" id="IPR045063">
    <property type="entry name" value="Dynamin_N"/>
</dbReference>
<keyword evidence="6" id="KW-1185">Reference proteome</keyword>
<dbReference type="Gene3D" id="3.40.50.300">
    <property type="entry name" value="P-loop containing nucleotide triphosphate hydrolases"/>
    <property type="match status" value="1"/>
</dbReference>
<feature type="compositionally biased region" description="Basic and acidic residues" evidence="1">
    <location>
        <begin position="479"/>
        <end position="501"/>
    </location>
</feature>
<evidence type="ECO:0000313" key="6">
    <source>
        <dbReference type="Proteomes" id="UP000070720"/>
    </source>
</evidence>
<reference evidence="5" key="4">
    <citation type="submission" date="2017-01" db="UniProtKB">
        <authorList>
            <consortium name="EnsemblFungi"/>
        </authorList>
    </citation>
    <scope>IDENTIFICATION</scope>
    <source>
        <strain evidence="5">PH-1 / ATCC MYA-4620 / FGSC 9075 / NRRL 31084</strain>
    </source>
</reference>